<evidence type="ECO:0000313" key="4">
    <source>
        <dbReference type="Proteomes" id="UP001338125"/>
    </source>
</evidence>
<proteinExistence type="predicted"/>
<feature type="compositionally biased region" description="Polar residues" evidence="1">
    <location>
        <begin position="294"/>
        <end position="303"/>
    </location>
</feature>
<organism evidence="3 4">
    <name type="scientific">Cladobotryum mycophilum</name>
    <dbReference type="NCBI Taxonomy" id="491253"/>
    <lineage>
        <taxon>Eukaryota</taxon>
        <taxon>Fungi</taxon>
        <taxon>Dikarya</taxon>
        <taxon>Ascomycota</taxon>
        <taxon>Pezizomycotina</taxon>
        <taxon>Sordariomycetes</taxon>
        <taxon>Hypocreomycetidae</taxon>
        <taxon>Hypocreales</taxon>
        <taxon>Hypocreaceae</taxon>
        <taxon>Cladobotryum</taxon>
    </lineage>
</organism>
<evidence type="ECO:0000313" key="3">
    <source>
        <dbReference type="EMBL" id="KAK5995609.1"/>
    </source>
</evidence>
<evidence type="ECO:0000256" key="2">
    <source>
        <dbReference type="SAM" id="Phobius"/>
    </source>
</evidence>
<keyword evidence="4" id="KW-1185">Reference proteome</keyword>
<comment type="caution">
    <text evidence="3">The sequence shown here is derived from an EMBL/GenBank/DDBJ whole genome shotgun (WGS) entry which is preliminary data.</text>
</comment>
<sequence>MGRHRAQAQFERARWNLGFLAPVWALQLLLAMALMGIFAWRLGDTVRHYKEKDDAGKTPIVEFVWEGTNVVMSFVTGICTFVEIAKYVAESLTPWTMLFTHVIKLTCVTSILILDVVVYVQRSDEHYSLVGLGIDAALMVTAIAMVIYTIRAYRRLSTYDDYSHPVNVKGYGFNDNASLHRDNSYSSRLGLRMSMDKGSRLSFGSVSEPAQPAEPHMSRRYSHERDTQFDEYLNRRGPPREPLGDSVVVVGSVTRSRGVSVSQNPSFLSDHVLVAVPEEEGDVTEAADHRSTDSDTLLEQEGTNSDEDAISISRVSQPADDFPGRPKWQKR</sequence>
<keyword evidence="2" id="KW-0812">Transmembrane</keyword>
<keyword evidence="2" id="KW-1133">Transmembrane helix</keyword>
<dbReference type="EMBL" id="JAVFKD010000004">
    <property type="protein sequence ID" value="KAK5995609.1"/>
    <property type="molecule type" value="Genomic_DNA"/>
</dbReference>
<dbReference type="Proteomes" id="UP001338125">
    <property type="component" value="Unassembled WGS sequence"/>
</dbReference>
<feature type="transmembrane region" description="Helical" evidence="2">
    <location>
        <begin position="126"/>
        <end position="150"/>
    </location>
</feature>
<keyword evidence="2" id="KW-0472">Membrane</keyword>
<feature type="region of interest" description="Disordered" evidence="1">
    <location>
        <begin position="279"/>
        <end position="331"/>
    </location>
</feature>
<gene>
    <name evidence="3" type="ORF">PT974_04023</name>
</gene>
<feature type="region of interest" description="Disordered" evidence="1">
    <location>
        <begin position="202"/>
        <end position="224"/>
    </location>
</feature>
<feature type="transmembrane region" description="Helical" evidence="2">
    <location>
        <begin position="97"/>
        <end position="120"/>
    </location>
</feature>
<feature type="transmembrane region" description="Helical" evidence="2">
    <location>
        <begin position="21"/>
        <end position="43"/>
    </location>
</feature>
<accession>A0ABR0STZ7</accession>
<feature type="transmembrane region" description="Helical" evidence="2">
    <location>
        <begin position="63"/>
        <end position="85"/>
    </location>
</feature>
<evidence type="ECO:0000256" key="1">
    <source>
        <dbReference type="SAM" id="MobiDB-lite"/>
    </source>
</evidence>
<name>A0ABR0STZ7_9HYPO</name>
<evidence type="ECO:0008006" key="5">
    <source>
        <dbReference type="Google" id="ProtNLM"/>
    </source>
</evidence>
<protein>
    <recommendedName>
        <fullName evidence="5">Transmembrane protein</fullName>
    </recommendedName>
</protein>
<reference evidence="3 4" key="1">
    <citation type="submission" date="2024-01" db="EMBL/GenBank/DDBJ databases">
        <title>Complete genome of Cladobotryum mycophilum ATHUM6906.</title>
        <authorList>
            <person name="Christinaki A.C."/>
            <person name="Myridakis A.I."/>
            <person name="Kouvelis V.N."/>
        </authorList>
    </citation>
    <scope>NUCLEOTIDE SEQUENCE [LARGE SCALE GENOMIC DNA]</scope>
    <source>
        <strain evidence="3 4">ATHUM6906</strain>
    </source>
</reference>